<dbReference type="RefSeq" id="WP_110023640.1">
    <property type="nucleotide sequence ID" value="NZ_PDNZ01000006.1"/>
</dbReference>
<dbReference type="PROSITE" id="PS52016">
    <property type="entry name" value="TONB_DEPENDENT_REC_3"/>
    <property type="match status" value="1"/>
</dbReference>
<evidence type="ECO:0000256" key="6">
    <source>
        <dbReference type="ARBA" id="ARBA00023077"/>
    </source>
</evidence>
<keyword evidence="4 10" id="KW-0812">Transmembrane</keyword>
<dbReference type="PANTHER" id="PTHR30069:SF29">
    <property type="entry name" value="HEMOGLOBIN AND HEMOGLOBIN-HAPTOGLOBIN-BINDING PROTEIN 1-RELATED"/>
    <property type="match status" value="1"/>
</dbReference>
<dbReference type="InterPro" id="IPR036942">
    <property type="entry name" value="Beta-barrel_TonB_sf"/>
</dbReference>
<evidence type="ECO:0008006" key="17">
    <source>
        <dbReference type="Google" id="ProtNLM"/>
    </source>
</evidence>
<evidence type="ECO:0000256" key="7">
    <source>
        <dbReference type="ARBA" id="ARBA00023136"/>
    </source>
</evidence>
<dbReference type="InterPro" id="IPR000531">
    <property type="entry name" value="Beta-barrel_TonB"/>
</dbReference>
<accession>A0A317T4F6</accession>
<keyword evidence="16" id="KW-1185">Reference proteome</keyword>
<evidence type="ECO:0000256" key="9">
    <source>
        <dbReference type="ARBA" id="ARBA00023237"/>
    </source>
</evidence>
<evidence type="ECO:0000256" key="1">
    <source>
        <dbReference type="ARBA" id="ARBA00004571"/>
    </source>
</evidence>
<dbReference type="GO" id="GO:0009279">
    <property type="term" value="C:cell outer membrane"/>
    <property type="evidence" value="ECO:0007669"/>
    <property type="project" value="UniProtKB-SubCell"/>
</dbReference>
<organism evidence="15 16">
    <name type="scientific">Prosthecochloris marina</name>
    <dbReference type="NCBI Taxonomy" id="2017681"/>
    <lineage>
        <taxon>Bacteria</taxon>
        <taxon>Pseudomonadati</taxon>
        <taxon>Chlorobiota</taxon>
        <taxon>Chlorobiia</taxon>
        <taxon>Chlorobiales</taxon>
        <taxon>Chlorobiaceae</taxon>
        <taxon>Prosthecochloris</taxon>
    </lineage>
</organism>
<evidence type="ECO:0000256" key="4">
    <source>
        <dbReference type="ARBA" id="ARBA00022692"/>
    </source>
</evidence>
<dbReference type="GO" id="GO:0015344">
    <property type="term" value="F:siderophore uptake transmembrane transporter activity"/>
    <property type="evidence" value="ECO:0007669"/>
    <property type="project" value="TreeGrafter"/>
</dbReference>
<keyword evidence="5 12" id="KW-0732">Signal</keyword>
<dbReference type="AlphaFoldDB" id="A0A317T4F6"/>
<dbReference type="GO" id="GO:0044718">
    <property type="term" value="P:siderophore transmembrane transport"/>
    <property type="evidence" value="ECO:0007669"/>
    <property type="project" value="TreeGrafter"/>
</dbReference>
<dbReference type="InterPro" id="IPR039426">
    <property type="entry name" value="TonB-dep_rcpt-like"/>
</dbReference>
<evidence type="ECO:0000256" key="2">
    <source>
        <dbReference type="ARBA" id="ARBA00022448"/>
    </source>
</evidence>
<keyword evidence="2 10" id="KW-0813">Transport</keyword>
<proteinExistence type="inferred from homology"/>
<keyword evidence="6 11" id="KW-0798">TonB box</keyword>
<sequence length="635" mass="69172">MVKKLVGIAAVAVGCSSFVYADETVQHHQLGEMVVTATLSETPVEKIPAAIEIIDRGDIEEMGAQTLHQVLTEAQGVNLEPASGRMSTVRLRGLSSSKTLVMIDGMRLPTGFQDKVDLGEIPAGLIERIEIVRGSASALYGSDAIGGVVNVITRKPTSETSAWLNAQYGESRHGEAENTAFDAGVSGSSGALGYVIAGSFVDKGRFDFDTADQQTDGDDKEVTAGAATLTWEIDEGSELAVGVTYADVEREGLRPKRKKENDWLNTSERLTGRIEFKKALTESSSMLFRAYRSEYDWDVSLTPTDGSEPELHDVEQTTDQFEGRWVGSLFGSHKLTAGIEYRTEERTEDGVESDIDNLGLFLQDEVSVTNRLNAILGLRFDDHSGFGSVYSPRLGAAYQLNDYLRVRGSYGEGFRAPSAFELYSGSPYTIRRILIPNPDLDPETSRTWEVGADLDYSALRVNVTLFRNHIDDMIAEVFTGRYQGSKPKIPINEMQNIAEAMTQGLELTVRLDLGYGLSLAEELTMLKGENRTTGEKLLYVPDVSNVLKLAYNEPSVGFSGNVRVVTVGSQYTGVETEAEAYSIVNVYASKSLTDNVRLYTGVDNLFDKEVDGGYGNVYGAGSSGTFVYGGLSLNL</sequence>
<keyword evidence="8" id="KW-0675">Receptor</keyword>
<evidence type="ECO:0000256" key="8">
    <source>
        <dbReference type="ARBA" id="ARBA00023170"/>
    </source>
</evidence>
<dbReference type="InterPro" id="IPR037066">
    <property type="entry name" value="Plug_dom_sf"/>
</dbReference>
<evidence type="ECO:0000256" key="12">
    <source>
        <dbReference type="SAM" id="SignalP"/>
    </source>
</evidence>
<protein>
    <recommendedName>
        <fullName evidence="17">TonB-dependent receptor</fullName>
    </recommendedName>
</protein>
<evidence type="ECO:0000259" key="13">
    <source>
        <dbReference type="Pfam" id="PF00593"/>
    </source>
</evidence>
<dbReference type="Pfam" id="PF07715">
    <property type="entry name" value="Plug"/>
    <property type="match status" value="1"/>
</dbReference>
<keyword evidence="9 10" id="KW-0998">Cell outer membrane</keyword>
<evidence type="ECO:0000313" key="15">
    <source>
        <dbReference type="EMBL" id="PWW81523.1"/>
    </source>
</evidence>
<dbReference type="EMBL" id="PDNZ01000006">
    <property type="protein sequence ID" value="PWW81523.1"/>
    <property type="molecule type" value="Genomic_DNA"/>
</dbReference>
<feature type="chain" id="PRO_5016320390" description="TonB-dependent receptor" evidence="12">
    <location>
        <begin position="22"/>
        <end position="635"/>
    </location>
</feature>
<dbReference type="Gene3D" id="2.40.170.20">
    <property type="entry name" value="TonB-dependent receptor, beta-barrel domain"/>
    <property type="match status" value="1"/>
</dbReference>
<feature type="signal peptide" evidence="12">
    <location>
        <begin position="1"/>
        <end position="21"/>
    </location>
</feature>
<dbReference type="CDD" id="cd01347">
    <property type="entry name" value="ligand_gated_channel"/>
    <property type="match status" value="1"/>
</dbReference>
<keyword evidence="7 10" id="KW-0472">Membrane</keyword>
<comment type="subcellular location">
    <subcellularLocation>
        <location evidence="1 10">Cell outer membrane</location>
        <topology evidence="1 10">Multi-pass membrane protein</topology>
    </subcellularLocation>
</comment>
<feature type="domain" description="TonB-dependent receptor plug" evidence="14">
    <location>
        <begin position="44"/>
        <end position="148"/>
    </location>
</feature>
<dbReference type="InterPro" id="IPR012910">
    <property type="entry name" value="Plug_dom"/>
</dbReference>
<reference evidence="16" key="1">
    <citation type="submission" date="2017-10" db="EMBL/GenBank/DDBJ databases">
        <authorList>
            <person name="Gaisin V.A."/>
            <person name="Rysina M.S."/>
            <person name="Grouzdev D.S."/>
        </authorList>
    </citation>
    <scope>NUCLEOTIDE SEQUENCE [LARGE SCALE GENOMIC DNA]</scope>
    <source>
        <strain evidence="16">V1</strain>
    </source>
</reference>
<feature type="domain" description="TonB-dependent receptor-like beta-barrel" evidence="13">
    <location>
        <begin position="192"/>
        <end position="605"/>
    </location>
</feature>
<dbReference type="Pfam" id="PF00593">
    <property type="entry name" value="TonB_dep_Rec_b-barrel"/>
    <property type="match status" value="1"/>
</dbReference>
<dbReference type="PROSITE" id="PS51257">
    <property type="entry name" value="PROKAR_LIPOPROTEIN"/>
    <property type="match status" value="1"/>
</dbReference>
<dbReference type="PANTHER" id="PTHR30069">
    <property type="entry name" value="TONB-DEPENDENT OUTER MEMBRANE RECEPTOR"/>
    <property type="match status" value="1"/>
</dbReference>
<evidence type="ECO:0000259" key="14">
    <source>
        <dbReference type="Pfam" id="PF07715"/>
    </source>
</evidence>
<keyword evidence="3 10" id="KW-1134">Transmembrane beta strand</keyword>
<dbReference type="Proteomes" id="UP000246278">
    <property type="component" value="Unassembled WGS sequence"/>
</dbReference>
<dbReference type="Gene3D" id="2.170.130.10">
    <property type="entry name" value="TonB-dependent receptor, plug domain"/>
    <property type="match status" value="1"/>
</dbReference>
<name>A0A317T4F6_9CHLB</name>
<comment type="similarity">
    <text evidence="10 11">Belongs to the TonB-dependent receptor family.</text>
</comment>
<dbReference type="OrthoDB" id="596248at2"/>
<evidence type="ECO:0000256" key="5">
    <source>
        <dbReference type="ARBA" id="ARBA00022729"/>
    </source>
</evidence>
<comment type="caution">
    <text evidence="15">The sequence shown here is derived from an EMBL/GenBank/DDBJ whole genome shotgun (WGS) entry which is preliminary data.</text>
</comment>
<dbReference type="SUPFAM" id="SSF56935">
    <property type="entry name" value="Porins"/>
    <property type="match status" value="1"/>
</dbReference>
<evidence type="ECO:0000313" key="16">
    <source>
        <dbReference type="Proteomes" id="UP000246278"/>
    </source>
</evidence>
<gene>
    <name evidence="15" type="ORF">CR164_08900</name>
</gene>
<evidence type="ECO:0000256" key="11">
    <source>
        <dbReference type="RuleBase" id="RU003357"/>
    </source>
</evidence>
<evidence type="ECO:0000256" key="10">
    <source>
        <dbReference type="PROSITE-ProRule" id="PRU01360"/>
    </source>
</evidence>
<evidence type="ECO:0000256" key="3">
    <source>
        <dbReference type="ARBA" id="ARBA00022452"/>
    </source>
</evidence>